<dbReference type="InterPro" id="IPR044122">
    <property type="entry name" value="UPF0261_N"/>
</dbReference>
<comment type="caution">
    <text evidence="3">The sequence shown here is derived from an EMBL/GenBank/DDBJ whole genome shotgun (WGS) entry which is preliminary data.</text>
</comment>
<feature type="domain" description="UPF0261" evidence="1">
    <location>
        <begin position="5"/>
        <end position="179"/>
    </location>
</feature>
<dbReference type="PANTHER" id="PTHR31862:SF1">
    <property type="entry name" value="UPF0261 DOMAIN PROTEIN (AFU_ORTHOLOGUE AFUA_1G10120)"/>
    <property type="match status" value="1"/>
</dbReference>
<feature type="domain" description="UPF0261" evidence="2">
    <location>
        <begin position="187"/>
        <end position="402"/>
    </location>
</feature>
<dbReference type="Pfam" id="PF23189">
    <property type="entry name" value="UPF0261_C"/>
    <property type="match status" value="1"/>
</dbReference>
<proteinExistence type="predicted"/>
<evidence type="ECO:0000259" key="2">
    <source>
        <dbReference type="Pfam" id="PF23189"/>
    </source>
</evidence>
<dbReference type="RefSeq" id="WP_201662233.1">
    <property type="nucleotide sequence ID" value="NZ_JAEQNC010000012.1"/>
</dbReference>
<dbReference type="InterPro" id="IPR051353">
    <property type="entry name" value="Tobamovirus_resist_UPF0261"/>
</dbReference>
<dbReference type="Pfam" id="PF06792">
    <property type="entry name" value="UPF0261"/>
    <property type="match status" value="1"/>
</dbReference>
<keyword evidence="4" id="KW-1185">Reference proteome</keyword>
<protein>
    <submittedName>
        <fullName evidence="3">Tm-1-like ATP-binding domain-containing protein</fullName>
    </submittedName>
</protein>
<dbReference type="Proteomes" id="UP000633219">
    <property type="component" value="Unassembled WGS sequence"/>
</dbReference>
<dbReference type="EMBL" id="JAEQNC010000012">
    <property type="protein sequence ID" value="MBL0374231.1"/>
    <property type="molecule type" value="Genomic_DNA"/>
</dbReference>
<dbReference type="NCBIfam" id="NF002676">
    <property type="entry name" value="PRK02399.1-4"/>
    <property type="match status" value="1"/>
</dbReference>
<dbReference type="NCBIfam" id="NF002674">
    <property type="entry name" value="PRK02399.1-2"/>
    <property type="match status" value="1"/>
</dbReference>
<dbReference type="PANTHER" id="PTHR31862">
    <property type="entry name" value="UPF0261 DOMAIN PROTEIN (AFU_ORTHOLOGUE AFUA_1G10120)"/>
    <property type="match status" value="1"/>
</dbReference>
<gene>
    <name evidence="3" type="ORF">JJB09_19585</name>
</gene>
<name>A0A936YSY0_9HYPH</name>
<dbReference type="AlphaFoldDB" id="A0A936YSY0"/>
<sequence>MRTPKTILVVGTFDTKRDELEFIQDLIVREGGQVLSMDVSVLGDTDMPVAISKHEVAIAAGVTIADVIAAGDENDAMALMSQGAQALAVKLCAEGRIDGMISLGGTMGTDLALDVALALPLGLPKYIISTVAFSPLIPAERLAADVQMILWAGGLYGLNAICRSALSQAAGAVLGAARTATGFASDRPLIGVSSLGNACLKYMKRLKPALEARGYEVAFFHAQGMGGRALESLASQGHLVAVFDLCLQEFNNGIHGSIVNSGPERLERVGLAGVPQIVAPGAADLVDLPTWQPIPAHFQGRPYHVHNKLITSLTLTPDERRFTAREMAARLNKSIGPTHVILPLAGIEEWDREGEIGHDPESLAIFFAELRAYLKSPVEWTETAAHINDAEFVDAVLKVFDGWVETGLVQPGRCDGEVRRAQHGVMASAG</sequence>
<dbReference type="InterPro" id="IPR008322">
    <property type="entry name" value="UPF0261"/>
</dbReference>
<dbReference type="GO" id="GO:0005524">
    <property type="term" value="F:ATP binding"/>
    <property type="evidence" value="ECO:0007669"/>
    <property type="project" value="UniProtKB-KW"/>
</dbReference>
<keyword evidence="3" id="KW-0547">Nucleotide-binding</keyword>
<dbReference type="PIRSF" id="PIRSF033271">
    <property type="entry name" value="UCP033271"/>
    <property type="match status" value="1"/>
</dbReference>
<dbReference type="CDD" id="cd15488">
    <property type="entry name" value="Tm-1-like"/>
    <property type="match status" value="1"/>
</dbReference>
<dbReference type="InterPro" id="IPR056778">
    <property type="entry name" value="UPF0261_C"/>
</dbReference>
<dbReference type="Gene3D" id="3.40.50.12020">
    <property type="entry name" value="Uncharacterised protein family UPF0261, NN domain"/>
    <property type="match status" value="1"/>
</dbReference>
<reference evidence="3" key="1">
    <citation type="submission" date="2021-01" db="EMBL/GenBank/DDBJ databases">
        <title>Rhizobium sp. strain KVB221 16S ribosomal RNA gene Genome sequencing and assembly.</title>
        <authorList>
            <person name="Kang M."/>
        </authorList>
    </citation>
    <scope>NUCLEOTIDE SEQUENCE</scope>
    <source>
        <strain evidence="3">KVB221</strain>
    </source>
</reference>
<dbReference type="Gene3D" id="3.40.50.12030">
    <property type="entry name" value="Uncharacterised protein family UPF0261, NC domain"/>
    <property type="match status" value="1"/>
</dbReference>
<evidence type="ECO:0000313" key="3">
    <source>
        <dbReference type="EMBL" id="MBL0374231.1"/>
    </source>
</evidence>
<keyword evidence="3" id="KW-0067">ATP-binding</keyword>
<organism evidence="3 4">
    <name type="scientific">Rhizobium setariae</name>
    <dbReference type="NCBI Taxonomy" id="2801340"/>
    <lineage>
        <taxon>Bacteria</taxon>
        <taxon>Pseudomonadati</taxon>
        <taxon>Pseudomonadota</taxon>
        <taxon>Alphaproteobacteria</taxon>
        <taxon>Hyphomicrobiales</taxon>
        <taxon>Rhizobiaceae</taxon>
        <taxon>Rhizobium/Agrobacterium group</taxon>
        <taxon>Rhizobium</taxon>
    </lineage>
</organism>
<evidence type="ECO:0000259" key="1">
    <source>
        <dbReference type="Pfam" id="PF06792"/>
    </source>
</evidence>
<evidence type="ECO:0000313" key="4">
    <source>
        <dbReference type="Proteomes" id="UP000633219"/>
    </source>
</evidence>
<accession>A0A936YSY0</accession>